<dbReference type="Pfam" id="PF07155">
    <property type="entry name" value="ECF-ribofla_trS"/>
    <property type="match status" value="1"/>
</dbReference>
<feature type="transmembrane region" description="Helical" evidence="1">
    <location>
        <begin position="64"/>
        <end position="82"/>
    </location>
</feature>
<dbReference type="RefSeq" id="WP_193734447.1">
    <property type="nucleotide sequence ID" value="NZ_CP063304.1"/>
</dbReference>
<dbReference type="AlphaFoldDB" id="A0A7M2RCM5"/>
<reference evidence="2 3" key="1">
    <citation type="submission" date="2020-10" db="EMBL/GenBank/DDBJ databases">
        <title>Blautia liquoris sp.nov., isolated from the mud in a fermentation cellar used for the production of Chinese strong-flavoured liquor.</title>
        <authorList>
            <person name="Lu L."/>
        </authorList>
    </citation>
    <scope>NUCLEOTIDE SEQUENCE [LARGE SCALE GENOMIC DNA]</scope>
    <source>
        <strain evidence="2 3">LZLJ-3</strain>
    </source>
</reference>
<feature type="transmembrane region" description="Helical" evidence="1">
    <location>
        <begin position="246"/>
        <end position="270"/>
    </location>
</feature>
<proteinExistence type="predicted"/>
<sequence length="290" mass="32311">MLEKQKLDDFLNVFLDAKEEPLNMDLDFWKEDEKSEIPKAESFLESQEILTVAKNKGKLSPRTIVSIFLILLGIPLTIWIGIRFFNDRKYLVISLAIALYCIIPFFMVFEGRKPQAKELMTIAVLVAIAVAGRAAFFMVPSFKPVAAIAIISGVSFGAESGFLVGAVSMLASNMLFGQGPWTPWQMFAMGIIGFLAGIFFQKGWLQARKISLCIYGFLATLFIYGGLMNPASLVMMSYAITKKNLLAIYMSGLPVDLVHASATVIFLFLASKPMIEKLERIKVKYGMIQE</sequence>
<gene>
    <name evidence="2" type="ORF">INP51_08440</name>
</gene>
<keyword evidence="1" id="KW-1133">Transmembrane helix</keyword>
<feature type="transmembrane region" description="Helical" evidence="1">
    <location>
        <begin position="212"/>
        <end position="240"/>
    </location>
</feature>
<dbReference type="Gene3D" id="1.10.1760.20">
    <property type="match status" value="1"/>
</dbReference>
<feature type="transmembrane region" description="Helical" evidence="1">
    <location>
        <begin position="89"/>
        <end position="107"/>
    </location>
</feature>
<name>A0A7M2RCM5_9FIRM</name>
<keyword evidence="1" id="KW-0472">Membrane</keyword>
<accession>A0A7M2RCM5</accession>
<evidence type="ECO:0000313" key="3">
    <source>
        <dbReference type="Proteomes" id="UP000593601"/>
    </source>
</evidence>
<evidence type="ECO:0000256" key="1">
    <source>
        <dbReference type="SAM" id="Phobius"/>
    </source>
</evidence>
<keyword evidence="1" id="KW-0812">Transmembrane</keyword>
<dbReference type="Proteomes" id="UP000593601">
    <property type="component" value="Chromosome"/>
</dbReference>
<feature type="transmembrane region" description="Helical" evidence="1">
    <location>
        <begin position="146"/>
        <end position="171"/>
    </location>
</feature>
<dbReference type="KEGG" id="bliq:INP51_08440"/>
<dbReference type="InterPro" id="IPR009825">
    <property type="entry name" value="ECF_substrate-spec-like"/>
</dbReference>
<evidence type="ECO:0000313" key="2">
    <source>
        <dbReference type="EMBL" id="QOV18085.1"/>
    </source>
</evidence>
<protein>
    <submittedName>
        <fullName evidence="2">ECF transporter S component</fullName>
    </submittedName>
</protein>
<organism evidence="2 3">
    <name type="scientific">Blautia liquoris</name>
    <dbReference type="NCBI Taxonomy" id="2779518"/>
    <lineage>
        <taxon>Bacteria</taxon>
        <taxon>Bacillati</taxon>
        <taxon>Bacillota</taxon>
        <taxon>Clostridia</taxon>
        <taxon>Lachnospirales</taxon>
        <taxon>Lachnospiraceae</taxon>
        <taxon>Blautia</taxon>
    </lineage>
</organism>
<dbReference type="EMBL" id="CP063304">
    <property type="protein sequence ID" value="QOV18085.1"/>
    <property type="molecule type" value="Genomic_DNA"/>
</dbReference>
<feature type="transmembrane region" description="Helical" evidence="1">
    <location>
        <begin position="119"/>
        <end position="139"/>
    </location>
</feature>
<feature type="transmembrane region" description="Helical" evidence="1">
    <location>
        <begin position="183"/>
        <end position="200"/>
    </location>
</feature>
<dbReference type="GO" id="GO:0016020">
    <property type="term" value="C:membrane"/>
    <property type="evidence" value="ECO:0007669"/>
    <property type="project" value="InterPro"/>
</dbReference>
<keyword evidence="3" id="KW-1185">Reference proteome</keyword>